<proteinExistence type="predicted"/>
<evidence type="ECO:0000259" key="1">
    <source>
        <dbReference type="Pfam" id="PF00248"/>
    </source>
</evidence>
<keyword evidence="3" id="KW-1185">Reference proteome</keyword>
<sequence length="329" mass="35067">MSTAAVNPIANTDLKVFPLCLGGNVFGWTVDQHDAFAVLDAFAGAGGNLVDTSDVYWKFKAGNTGGESETIIGEWMRRRGCRDQMVVSTKIGALHGMTGGLTAPKIRSYAEASLKRLGVDTIDLLYAHVDDTDTPLEETLAGFDALIREGKVRYIAASRYDADRLSEAAAIAERENLSSFVATQSLYSLVERQFEASHSEVVARLGLSVMPYYALAAGFLTGKYRPGNAAASVRAFAESRPANPTLYLDEHGLTLLAVLDDVAAAHRTTVSAVSLAWLLAQSAVTAAIASARTVGQLADLLPAAELTLSAEEVQRLREAYPGSPALEQP</sequence>
<protein>
    <submittedName>
        <fullName evidence="2">Alcohol dehydrogenase</fullName>
    </submittedName>
</protein>
<dbReference type="GO" id="GO:0005829">
    <property type="term" value="C:cytosol"/>
    <property type="evidence" value="ECO:0007669"/>
    <property type="project" value="TreeGrafter"/>
</dbReference>
<dbReference type="InterPro" id="IPR050523">
    <property type="entry name" value="AKR_Detox_Biosynth"/>
</dbReference>
<dbReference type="PANTHER" id="PTHR43364:SF6">
    <property type="entry name" value="OXIDOREDUCTASE-RELATED"/>
    <property type="match status" value="1"/>
</dbReference>
<dbReference type="SUPFAM" id="SSF51430">
    <property type="entry name" value="NAD(P)-linked oxidoreductase"/>
    <property type="match status" value="1"/>
</dbReference>
<accession>A0AAJ3NV25</accession>
<dbReference type="AlphaFoldDB" id="A0AAJ3NV25"/>
<name>A0AAJ3NV25_9MYCO</name>
<feature type="domain" description="NADP-dependent oxidoreductase" evidence="1">
    <location>
        <begin position="18"/>
        <end position="320"/>
    </location>
</feature>
<dbReference type="PANTHER" id="PTHR43364">
    <property type="entry name" value="NADH-SPECIFIC METHYLGLYOXAL REDUCTASE-RELATED"/>
    <property type="match status" value="1"/>
</dbReference>
<dbReference type="Gene3D" id="3.20.20.100">
    <property type="entry name" value="NADP-dependent oxidoreductase domain"/>
    <property type="match status" value="1"/>
</dbReference>
<comment type="caution">
    <text evidence="2">The sequence shown here is derived from an EMBL/GenBank/DDBJ whole genome shotgun (WGS) entry which is preliminary data.</text>
</comment>
<dbReference type="EMBL" id="LQPR01000013">
    <property type="protein sequence ID" value="ORW73691.1"/>
    <property type="molecule type" value="Genomic_DNA"/>
</dbReference>
<organism evidence="2 3">
    <name type="scientific">Mycobacterium saskatchewanense</name>
    <dbReference type="NCBI Taxonomy" id="220927"/>
    <lineage>
        <taxon>Bacteria</taxon>
        <taxon>Bacillati</taxon>
        <taxon>Actinomycetota</taxon>
        <taxon>Actinomycetes</taxon>
        <taxon>Mycobacteriales</taxon>
        <taxon>Mycobacteriaceae</taxon>
        <taxon>Mycobacterium</taxon>
        <taxon>Mycobacterium simiae complex</taxon>
    </lineage>
</organism>
<evidence type="ECO:0000313" key="3">
    <source>
        <dbReference type="Proteomes" id="UP000193387"/>
    </source>
</evidence>
<dbReference type="Proteomes" id="UP000193387">
    <property type="component" value="Unassembled WGS sequence"/>
</dbReference>
<dbReference type="Pfam" id="PF00248">
    <property type="entry name" value="Aldo_ket_red"/>
    <property type="match status" value="1"/>
</dbReference>
<dbReference type="RefSeq" id="WP_085254465.1">
    <property type="nucleotide sequence ID" value="NZ_AP022573.1"/>
</dbReference>
<gene>
    <name evidence="2" type="ORF">AWC23_06270</name>
</gene>
<dbReference type="InterPro" id="IPR036812">
    <property type="entry name" value="NAD(P)_OxRdtase_dom_sf"/>
</dbReference>
<reference evidence="2 3" key="1">
    <citation type="submission" date="2016-01" db="EMBL/GenBank/DDBJ databases">
        <title>The new phylogeny of the genus Mycobacterium.</title>
        <authorList>
            <person name="Tarcisio F."/>
            <person name="Conor M."/>
            <person name="Antonella G."/>
            <person name="Elisabetta G."/>
            <person name="Giulia F.S."/>
            <person name="Sara T."/>
            <person name="Anna F."/>
            <person name="Clotilde B."/>
            <person name="Roberto B."/>
            <person name="Veronica D.S."/>
            <person name="Fabio R."/>
            <person name="Monica P."/>
            <person name="Olivier J."/>
            <person name="Enrico T."/>
            <person name="Nicola S."/>
        </authorList>
    </citation>
    <scope>NUCLEOTIDE SEQUENCE [LARGE SCALE GENOMIC DNA]</scope>
    <source>
        <strain evidence="2 3">DSM 44616</strain>
    </source>
</reference>
<evidence type="ECO:0000313" key="2">
    <source>
        <dbReference type="EMBL" id="ORW73691.1"/>
    </source>
</evidence>
<dbReference type="CDD" id="cd19081">
    <property type="entry name" value="AKR_AKR9C1"/>
    <property type="match status" value="1"/>
</dbReference>
<dbReference type="InterPro" id="IPR023210">
    <property type="entry name" value="NADP_OxRdtase_dom"/>
</dbReference>